<keyword evidence="4" id="KW-1185">Reference proteome</keyword>
<feature type="transmembrane region" description="Helical" evidence="1">
    <location>
        <begin position="15"/>
        <end position="40"/>
    </location>
</feature>
<feature type="transmembrane region" description="Helical" evidence="1">
    <location>
        <begin position="199"/>
        <end position="228"/>
    </location>
</feature>
<evidence type="ECO:0000313" key="4">
    <source>
        <dbReference type="Proteomes" id="UP000054007"/>
    </source>
</evidence>
<feature type="transmembrane region" description="Helical" evidence="1">
    <location>
        <begin position="234"/>
        <end position="255"/>
    </location>
</feature>
<protein>
    <recommendedName>
        <fullName evidence="2">DUF6534 domain-containing protein</fullName>
    </recommendedName>
</protein>
<evidence type="ECO:0000313" key="3">
    <source>
        <dbReference type="EMBL" id="KIY61741.1"/>
    </source>
</evidence>
<feature type="transmembrane region" description="Helical" evidence="1">
    <location>
        <begin position="93"/>
        <end position="113"/>
    </location>
</feature>
<keyword evidence="1" id="KW-0812">Transmembrane</keyword>
<sequence length="357" mass="39350">MASATPNLLAVDDTLGAALIGFSLSCVGFGIHSLQTFSYFQRYPGDKWFYKSLVAALWILDLIHSIFVGHTIYNLVIINYAKPLSLITGDIVWSLSAQIAIGALLGSLVKLCFTMRVWRFSSRNIWVTGFLVTTIIGQMGAALAFTIMSFRYNKFPLLFHLKVYATAALSLGAATDIMTAAALAYYLHHLRTGFKRSDSLITALTVYAVNTGALTSALSIITMVMYNVYTSSNFYFMAVYFVLIKLYSISFMCTLNTRRVHRGRGTDRENTTSQGPVNSGNIYMVHHRSTSHRVPQKMQSSVSQTKSQLAIGVHHEVSVMVDDDLESAKGSESPMIASPPRSYHRPYADAAAPGFAI</sequence>
<dbReference type="EMBL" id="KN880880">
    <property type="protein sequence ID" value="KIY61741.1"/>
    <property type="molecule type" value="Genomic_DNA"/>
</dbReference>
<keyword evidence="1" id="KW-0472">Membrane</keyword>
<organism evidence="3 4">
    <name type="scientific">Cylindrobasidium torrendii FP15055 ss-10</name>
    <dbReference type="NCBI Taxonomy" id="1314674"/>
    <lineage>
        <taxon>Eukaryota</taxon>
        <taxon>Fungi</taxon>
        <taxon>Dikarya</taxon>
        <taxon>Basidiomycota</taxon>
        <taxon>Agaricomycotina</taxon>
        <taxon>Agaricomycetes</taxon>
        <taxon>Agaricomycetidae</taxon>
        <taxon>Agaricales</taxon>
        <taxon>Marasmiineae</taxon>
        <taxon>Physalacriaceae</taxon>
        <taxon>Cylindrobasidium</taxon>
    </lineage>
</organism>
<dbReference type="PANTHER" id="PTHR40465">
    <property type="entry name" value="CHROMOSOME 1, WHOLE GENOME SHOTGUN SEQUENCE"/>
    <property type="match status" value="1"/>
</dbReference>
<feature type="domain" description="DUF6534" evidence="2">
    <location>
        <begin position="173"/>
        <end position="259"/>
    </location>
</feature>
<gene>
    <name evidence="3" type="ORF">CYLTODRAFT_427363</name>
</gene>
<feature type="transmembrane region" description="Helical" evidence="1">
    <location>
        <begin position="164"/>
        <end position="187"/>
    </location>
</feature>
<dbReference type="PANTHER" id="PTHR40465:SF1">
    <property type="entry name" value="DUF6534 DOMAIN-CONTAINING PROTEIN"/>
    <property type="match status" value="1"/>
</dbReference>
<dbReference type="InterPro" id="IPR045339">
    <property type="entry name" value="DUF6534"/>
</dbReference>
<evidence type="ECO:0000256" key="1">
    <source>
        <dbReference type="SAM" id="Phobius"/>
    </source>
</evidence>
<evidence type="ECO:0000259" key="2">
    <source>
        <dbReference type="Pfam" id="PF20152"/>
    </source>
</evidence>
<dbReference type="Pfam" id="PF20152">
    <property type="entry name" value="DUF6534"/>
    <property type="match status" value="1"/>
</dbReference>
<feature type="transmembrane region" description="Helical" evidence="1">
    <location>
        <begin position="52"/>
        <end position="73"/>
    </location>
</feature>
<reference evidence="3 4" key="1">
    <citation type="journal article" date="2015" name="Fungal Genet. Biol.">
        <title>Evolution of novel wood decay mechanisms in Agaricales revealed by the genome sequences of Fistulina hepatica and Cylindrobasidium torrendii.</title>
        <authorList>
            <person name="Floudas D."/>
            <person name="Held B.W."/>
            <person name="Riley R."/>
            <person name="Nagy L.G."/>
            <person name="Koehler G."/>
            <person name="Ransdell A.S."/>
            <person name="Younus H."/>
            <person name="Chow J."/>
            <person name="Chiniquy J."/>
            <person name="Lipzen A."/>
            <person name="Tritt A."/>
            <person name="Sun H."/>
            <person name="Haridas S."/>
            <person name="LaButti K."/>
            <person name="Ohm R.A."/>
            <person name="Kues U."/>
            <person name="Blanchette R.A."/>
            <person name="Grigoriev I.V."/>
            <person name="Minto R.E."/>
            <person name="Hibbett D.S."/>
        </authorList>
    </citation>
    <scope>NUCLEOTIDE SEQUENCE [LARGE SCALE GENOMIC DNA]</scope>
    <source>
        <strain evidence="3 4">FP15055 ss-10</strain>
    </source>
</reference>
<dbReference type="OrthoDB" id="3190888at2759"/>
<accession>A0A0D7AWT9</accession>
<feature type="transmembrane region" description="Helical" evidence="1">
    <location>
        <begin position="125"/>
        <end position="152"/>
    </location>
</feature>
<keyword evidence="1" id="KW-1133">Transmembrane helix</keyword>
<name>A0A0D7AWT9_9AGAR</name>
<proteinExistence type="predicted"/>
<dbReference type="AlphaFoldDB" id="A0A0D7AWT9"/>
<dbReference type="Proteomes" id="UP000054007">
    <property type="component" value="Unassembled WGS sequence"/>
</dbReference>